<evidence type="ECO:0000313" key="4">
    <source>
        <dbReference type="EMBL" id="MFC0542218.1"/>
    </source>
</evidence>
<reference evidence="4 5" key="1">
    <citation type="submission" date="2024-09" db="EMBL/GenBank/DDBJ databases">
        <authorList>
            <person name="Sun Q."/>
            <person name="Mori K."/>
        </authorList>
    </citation>
    <scope>NUCLEOTIDE SEQUENCE [LARGE SCALE GENOMIC DNA]</scope>
    <source>
        <strain evidence="4 5">TBRC 1432</strain>
    </source>
</reference>
<dbReference type="SFLD" id="SFLDS00005">
    <property type="entry name" value="Isoprenoid_Synthase_Type_I"/>
    <property type="match status" value="1"/>
</dbReference>
<dbReference type="PANTHER" id="PTHR12001">
    <property type="entry name" value="GERANYLGERANYL PYROPHOSPHATE SYNTHASE"/>
    <property type="match status" value="1"/>
</dbReference>
<evidence type="ECO:0000313" key="5">
    <source>
        <dbReference type="Proteomes" id="UP001589810"/>
    </source>
</evidence>
<evidence type="ECO:0000256" key="1">
    <source>
        <dbReference type="ARBA" id="ARBA00022723"/>
    </source>
</evidence>
<dbReference type="GO" id="GO:0016740">
    <property type="term" value="F:transferase activity"/>
    <property type="evidence" value="ECO:0007669"/>
    <property type="project" value="UniProtKB-KW"/>
</dbReference>
<dbReference type="InterPro" id="IPR000092">
    <property type="entry name" value="Polyprenyl_synt"/>
</dbReference>
<dbReference type="Pfam" id="PF00348">
    <property type="entry name" value="polyprenyl_synt"/>
    <property type="match status" value="1"/>
</dbReference>
<protein>
    <submittedName>
        <fullName evidence="4">Polyprenyl synthetase family protein</fullName>
        <ecNumber evidence="4">2.5.1.-</ecNumber>
    </submittedName>
</protein>
<dbReference type="PANTHER" id="PTHR12001:SF86">
    <property type="entry name" value="GERANYLGERANYL DIPHOSPHATE SYNTHASE"/>
    <property type="match status" value="1"/>
</dbReference>
<proteinExistence type="inferred from homology"/>
<dbReference type="EMBL" id="JBHLUD010000003">
    <property type="protein sequence ID" value="MFC0542218.1"/>
    <property type="molecule type" value="Genomic_DNA"/>
</dbReference>
<keyword evidence="1" id="KW-0479">Metal-binding</keyword>
<dbReference type="Proteomes" id="UP001589810">
    <property type="component" value="Unassembled WGS sequence"/>
</dbReference>
<dbReference type="InterPro" id="IPR008949">
    <property type="entry name" value="Isoprenoid_synthase_dom_sf"/>
</dbReference>
<organism evidence="4 5">
    <name type="scientific">Kutzneria chonburiensis</name>
    <dbReference type="NCBI Taxonomy" id="1483604"/>
    <lineage>
        <taxon>Bacteria</taxon>
        <taxon>Bacillati</taxon>
        <taxon>Actinomycetota</taxon>
        <taxon>Actinomycetes</taxon>
        <taxon>Pseudonocardiales</taxon>
        <taxon>Pseudonocardiaceae</taxon>
        <taxon>Kutzneria</taxon>
    </lineage>
</organism>
<dbReference type="CDD" id="cd00685">
    <property type="entry name" value="Trans_IPPS_HT"/>
    <property type="match status" value="1"/>
</dbReference>
<gene>
    <name evidence="4" type="ORF">ACFFH7_12045</name>
</gene>
<dbReference type="RefSeq" id="WP_273942975.1">
    <property type="nucleotide sequence ID" value="NZ_CP097263.1"/>
</dbReference>
<keyword evidence="5" id="KW-1185">Reference proteome</keyword>
<comment type="caution">
    <text evidence="4">The sequence shown here is derived from an EMBL/GenBank/DDBJ whole genome shotgun (WGS) entry which is preliminary data.</text>
</comment>
<dbReference type="PROSITE" id="PS00723">
    <property type="entry name" value="POLYPRENYL_SYNTHASE_1"/>
    <property type="match status" value="1"/>
</dbReference>
<accession>A0ABV6MPH9</accession>
<dbReference type="Gene3D" id="1.10.600.10">
    <property type="entry name" value="Farnesyl Diphosphate Synthase"/>
    <property type="match status" value="1"/>
</dbReference>
<comment type="similarity">
    <text evidence="3">Belongs to the FPP/GGPP synthase family.</text>
</comment>
<keyword evidence="2" id="KW-0460">Magnesium</keyword>
<sequence>MTALQPEQRAGILPLAAALTTPAIFRAISGLHPRLRAVAGYHCGLTDRHGVPMAARRGKMLRPALVFLAARSVGSGVERAVAGATAVQLVHEFSLLHDDIMDGDPERRGRLAAWRVFGTSVTLLAGDALLASAVATLDGLPAAQSELAAAMTRLCWGQAEDLHTGPEPSVAHWEQLAAAKSGALLAASCRIGAVLADADPTSTAELGRCGFHLGLAFQAIDDWLGIWGDPACTGKPVGTDIAARRLCLPVVFGLADPGPASRHLTELLLVESVPTLSDFASVVAALDLSHAGESTLAYARRHATLALDCLATLPLPPAVLGEWSELIRFLTARTA</sequence>
<name>A0ABV6MPH9_9PSEU</name>
<keyword evidence="3 4" id="KW-0808">Transferase</keyword>
<evidence type="ECO:0000256" key="2">
    <source>
        <dbReference type="ARBA" id="ARBA00022842"/>
    </source>
</evidence>
<evidence type="ECO:0000256" key="3">
    <source>
        <dbReference type="RuleBase" id="RU004466"/>
    </source>
</evidence>
<dbReference type="SUPFAM" id="SSF48576">
    <property type="entry name" value="Terpenoid synthases"/>
    <property type="match status" value="1"/>
</dbReference>
<dbReference type="InterPro" id="IPR033749">
    <property type="entry name" value="Polyprenyl_synt_CS"/>
</dbReference>
<dbReference type="EC" id="2.5.1.-" evidence="4"/>